<sequence length="307" mass="35265">MSNQPPFQANLILPPGTQVVTRVAIPGGKNTAGTIQGAVGIIVEAPIDNTHAYRVRFPDGGEASLRRSEISIRKQWQQPETNPLEEYNLYNYIIYRCIVGSRAFGLDDNNSDTDRRGIYLPPAQMHWSIFGVPEQLESQQTEECYWEIQKFLTLALKANPNVLECLYSPLIETTSPLAEELLGIRQIFLSQLVFQTYNGYVMSQFKKLEQDIRTRGNIKYKHAMHLIRLLISGITILKQGFVPVQVENHREQLLAIKHGEMLWEDINNWRLSLHRDFDRAVTQTKLPERPDYQTANAFLIKARQQMV</sequence>
<dbReference type="AlphaFoldDB" id="A0A7C3VN63"/>
<accession>A0A7C3VN63</accession>
<gene>
    <name evidence="1" type="ORF">ENR15_15155</name>
</gene>
<name>A0A7C3VN63_9CYAN</name>
<dbReference type="PANTHER" id="PTHR34817">
    <property type="entry name" value="NUCLEOTIDYLTRANSFERASE"/>
    <property type="match status" value="1"/>
</dbReference>
<comment type="caution">
    <text evidence="1">The sequence shown here is derived from an EMBL/GenBank/DDBJ whole genome shotgun (WGS) entry which is preliminary data.</text>
</comment>
<dbReference type="InterPro" id="IPR018775">
    <property type="entry name" value="RlaP"/>
</dbReference>
<keyword evidence="1" id="KW-0808">Transferase</keyword>
<dbReference type="EMBL" id="DSPX01000153">
    <property type="protein sequence ID" value="HGG01938.1"/>
    <property type="molecule type" value="Genomic_DNA"/>
</dbReference>
<protein>
    <submittedName>
        <fullName evidence="1">Nucleotidyltransferase domain-containing protein</fullName>
    </submittedName>
</protein>
<evidence type="ECO:0000313" key="1">
    <source>
        <dbReference type="EMBL" id="HGG01938.1"/>
    </source>
</evidence>
<proteinExistence type="predicted"/>
<dbReference type="GO" id="GO:0016740">
    <property type="term" value="F:transferase activity"/>
    <property type="evidence" value="ECO:0007669"/>
    <property type="project" value="UniProtKB-KW"/>
</dbReference>
<dbReference type="Pfam" id="PF10127">
    <property type="entry name" value="RlaP"/>
    <property type="match status" value="1"/>
</dbReference>
<dbReference type="PANTHER" id="PTHR34817:SF2">
    <property type="entry name" value="NUCLEOTIDYLTRANSFERASE"/>
    <property type="match status" value="1"/>
</dbReference>
<organism evidence="1">
    <name type="scientific">Planktothricoides sp. SpSt-374</name>
    <dbReference type="NCBI Taxonomy" id="2282167"/>
    <lineage>
        <taxon>Bacteria</taxon>
        <taxon>Bacillati</taxon>
        <taxon>Cyanobacteriota</taxon>
        <taxon>Cyanophyceae</taxon>
        <taxon>Oscillatoriophycideae</taxon>
        <taxon>Oscillatoriales</taxon>
        <taxon>Oscillatoriaceae</taxon>
        <taxon>Planktothricoides</taxon>
    </lineage>
</organism>
<reference evidence="1" key="1">
    <citation type="journal article" date="2020" name="mSystems">
        <title>Genome- and Community-Level Interaction Insights into Carbon Utilization and Element Cycling Functions of Hydrothermarchaeota in Hydrothermal Sediment.</title>
        <authorList>
            <person name="Zhou Z."/>
            <person name="Liu Y."/>
            <person name="Xu W."/>
            <person name="Pan J."/>
            <person name="Luo Z.H."/>
            <person name="Li M."/>
        </authorList>
    </citation>
    <scope>NUCLEOTIDE SEQUENCE [LARGE SCALE GENOMIC DNA]</scope>
    <source>
        <strain evidence="1">SpSt-374</strain>
    </source>
</reference>